<evidence type="ECO:0000313" key="4">
    <source>
        <dbReference type="Proteomes" id="UP000005275"/>
    </source>
</evidence>
<dbReference type="KEGG" id="mpur:MARPU_01830"/>
<dbReference type="EMBL" id="CP007031">
    <property type="protein sequence ID" value="AHF02734.1"/>
    <property type="molecule type" value="Genomic_DNA"/>
</dbReference>
<dbReference type="eggNOG" id="COG3409">
    <property type="taxonomic scope" value="Bacteria"/>
</dbReference>
<protein>
    <submittedName>
        <fullName evidence="3">Nickel transporter</fullName>
    </submittedName>
</protein>
<evidence type="ECO:0000313" key="3">
    <source>
        <dbReference type="EMBL" id="AHF02734.1"/>
    </source>
</evidence>
<dbReference type="AlphaFoldDB" id="W0E0J9"/>
<dbReference type="SUPFAM" id="SSF47090">
    <property type="entry name" value="PGBD-like"/>
    <property type="match status" value="1"/>
</dbReference>
<dbReference type="HOGENOM" id="CLU_058596_1_0_6"/>
<proteinExistence type="predicted"/>
<evidence type="ECO:0000259" key="2">
    <source>
        <dbReference type="Pfam" id="PF01471"/>
    </source>
</evidence>
<feature type="chain" id="PRO_5004787152" evidence="1">
    <location>
        <begin position="24"/>
        <end position="360"/>
    </location>
</feature>
<dbReference type="InterPro" id="IPR002477">
    <property type="entry name" value="Peptidoglycan-bd-like"/>
</dbReference>
<dbReference type="InterPro" id="IPR036365">
    <property type="entry name" value="PGBD-like_sf"/>
</dbReference>
<dbReference type="Pfam" id="PF10670">
    <property type="entry name" value="DUF4198"/>
    <property type="match status" value="1"/>
</dbReference>
<gene>
    <name evidence="3" type="ORF">MARPU_01830</name>
</gene>
<keyword evidence="4" id="KW-1185">Reference proteome</keyword>
<feature type="domain" description="Peptidoglycan binding-like" evidence="2">
    <location>
        <begin position="300"/>
        <end position="354"/>
    </location>
</feature>
<keyword evidence="1" id="KW-0732">Signal</keyword>
<dbReference type="STRING" id="765910.MARPU_01830"/>
<name>W0E0J9_MARPU</name>
<dbReference type="Proteomes" id="UP000005275">
    <property type="component" value="Chromosome"/>
</dbReference>
<dbReference type="InterPro" id="IPR036366">
    <property type="entry name" value="PGBDSf"/>
</dbReference>
<dbReference type="eggNOG" id="COG5266">
    <property type="taxonomic scope" value="Bacteria"/>
</dbReference>
<dbReference type="OrthoDB" id="9780723at2"/>
<feature type="signal peptide" evidence="1">
    <location>
        <begin position="1"/>
        <end position="23"/>
    </location>
</feature>
<dbReference type="Gene3D" id="1.10.101.10">
    <property type="entry name" value="PGBD-like superfamily/PGBD"/>
    <property type="match status" value="1"/>
</dbReference>
<organism evidence="3 4">
    <name type="scientific">Marichromatium purpuratum 984</name>
    <dbReference type="NCBI Taxonomy" id="765910"/>
    <lineage>
        <taxon>Bacteria</taxon>
        <taxon>Pseudomonadati</taxon>
        <taxon>Pseudomonadota</taxon>
        <taxon>Gammaproteobacteria</taxon>
        <taxon>Chromatiales</taxon>
        <taxon>Chromatiaceae</taxon>
        <taxon>Marichromatium</taxon>
    </lineage>
</organism>
<reference evidence="3 4" key="1">
    <citation type="submission" date="2013-12" db="EMBL/GenBank/DDBJ databases">
        <authorList>
            <consortium name="DOE Joint Genome Institute"/>
            <person name="Bryant D.A."/>
            <person name="Huntemann M."/>
            <person name="Han J."/>
            <person name="Chen A."/>
            <person name="Kyrpides N."/>
            <person name="Mavromatis K."/>
            <person name="Markowitz V."/>
            <person name="Palaniappan K."/>
            <person name="Ivanova N."/>
            <person name="Schaumberg A."/>
            <person name="Pati A."/>
            <person name="Liolios K."/>
            <person name="Nordberg H.P."/>
            <person name="Cantor M.N."/>
            <person name="Hua S.X."/>
            <person name="Woyke T."/>
        </authorList>
    </citation>
    <scope>NUCLEOTIDE SEQUENCE [LARGE SCALE GENOMIC DNA]</scope>
    <source>
        <strain evidence="3 4">984</strain>
    </source>
</reference>
<evidence type="ECO:0000256" key="1">
    <source>
        <dbReference type="SAM" id="SignalP"/>
    </source>
</evidence>
<dbReference type="InterPro" id="IPR019613">
    <property type="entry name" value="DUF4198"/>
</dbReference>
<sequence length="360" mass="38891">MKTPLALIASTAALGLGAGAAQAHFQLLYTPETMLESPAEVDLKLVFGHPMENGHAMDMGEPLDFFVQFKDQRIDLKDALQPITWQGAHNQAKAYQATYKVRRNGDYVFAVVPAPYYEGSEDIYIQQITKSYLNKGAMPTNWNEPLGLPTEIVPLNKPYQVFAGGTFTGQLLADGQPVAGAECEIEYINTEIDMDANAFGEDTLGTVPATAIVAITDGDGRFTFGIPTPGMWGFACLGSGPDKEHEGKELSQDAVIWVEARPLEVGASAVEEAVSEQVEAVEAAVEVVDAEAFDRELSLQQRRDVQAALRELGVYAGGVDGNFGPRTREALKVFQRVRELPANGLVDAAVLEVLSRVGTN</sequence>
<dbReference type="Pfam" id="PF01471">
    <property type="entry name" value="PG_binding_1"/>
    <property type="match status" value="1"/>
</dbReference>
<accession>W0E0J9</accession>